<dbReference type="AlphaFoldDB" id="K9WSU7"/>
<gene>
    <name evidence="1" type="ORF">Cylst_1157</name>
</gene>
<proteinExistence type="predicted"/>
<dbReference type="KEGG" id="csg:Cylst_1157"/>
<dbReference type="Proteomes" id="UP000010475">
    <property type="component" value="Chromosome"/>
</dbReference>
<organism evidence="1 2">
    <name type="scientific">Cylindrospermum stagnale PCC 7417</name>
    <dbReference type="NCBI Taxonomy" id="56107"/>
    <lineage>
        <taxon>Bacteria</taxon>
        <taxon>Bacillati</taxon>
        <taxon>Cyanobacteriota</taxon>
        <taxon>Cyanophyceae</taxon>
        <taxon>Nostocales</taxon>
        <taxon>Nostocaceae</taxon>
        <taxon>Cylindrospermum</taxon>
    </lineage>
</organism>
<evidence type="ECO:0000313" key="2">
    <source>
        <dbReference type="Proteomes" id="UP000010475"/>
    </source>
</evidence>
<dbReference type="EMBL" id="CP003642">
    <property type="protein sequence ID" value="AFZ23460.1"/>
    <property type="molecule type" value="Genomic_DNA"/>
</dbReference>
<dbReference type="eggNOG" id="ENOG502ZHWP">
    <property type="taxonomic scope" value="Bacteria"/>
</dbReference>
<dbReference type="HOGENOM" id="CLU_2568155_0_0_3"/>
<dbReference type="STRING" id="56107.Cylst_1157"/>
<reference evidence="1 2" key="1">
    <citation type="submission" date="2012-06" db="EMBL/GenBank/DDBJ databases">
        <title>Finished chromosome of genome of Cylindrospermum stagnale PCC 7417.</title>
        <authorList>
            <consortium name="US DOE Joint Genome Institute"/>
            <person name="Gugger M."/>
            <person name="Coursin T."/>
            <person name="Rippka R."/>
            <person name="Tandeau De Marsac N."/>
            <person name="Huntemann M."/>
            <person name="Wei C.-L."/>
            <person name="Han J."/>
            <person name="Detter J.C."/>
            <person name="Han C."/>
            <person name="Tapia R."/>
            <person name="Chen A."/>
            <person name="Kyrpides N."/>
            <person name="Mavromatis K."/>
            <person name="Markowitz V."/>
            <person name="Szeto E."/>
            <person name="Ivanova N."/>
            <person name="Pagani I."/>
            <person name="Pati A."/>
            <person name="Goodwin L."/>
            <person name="Nordberg H.P."/>
            <person name="Cantor M.N."/>
            <person name="Hua S.X."/>
            <person name="Woyke T."/>
            <person name="Kerfeld C.A."/>
        </authorList>
    </citation>
    <scope>NUCLEOTIDE SEQUENCE [LARGE SCALE GENOMIC DNA]</scope>
    <source>
        <strain evidence="1 2">PCC 7417</strain>
    </source>
</reference>
<keyword evidence="2" id="KW-1185">Reference proteome</keyword>
<name>K9WSU7_9NOST</name>
<sequence length="81" mass="8490">MKLPIQVVPVQRNLSIATYAMSSGIQASVFNPCACHAKGLGCIVTRNDCPAGWMPRCEVQLGAGCVCYCCSATGTCSGPYE</sequence>
<protein>
    <submittedName>
        <fullName evidence="1">Uncharacterized protein</fullName>
    </submittedName>
</protein>
<accession>K9WSU7</accession>
<evidence type="ECO:0000313" key="1">
    <source>
        <dbReference type="EMBL" id="AFZ23460.1"/>
    </source>
</evidence>